<proteinExistence type="inferred from homology"/>
<dbReference type="PROSITE" id="PS51257">
    <property type="entry name" value="PROKAR_LIPOPROTEIN"/>
    <property type="match status" value="1"/>
</dbReference>
<name>A0ABZ2NB11_9BACI</name>
<evidence type="ECO:0000256" key="2">
    <source>
        <dbReference type="ARBA" id="ARBA00023008"/>
    </source>
</evidence>
<gene>
    <name evidence="4" type="ORF">WDJ61_07495</name>
</gene>
<dbReference type="InterPro" id="IPR003782">
    <property type="entry name" value="SCO1/SenC"/>
</dbReference>
<accession>A0ABZ2NB11</accession>
<evidence type="ECO:0000313" key="4">
    <source>
        <dbReference type="EMBL" id="WXB94460.1"/>
    </source>
</evidence>
<dbReference type="Pfam" id="PF02630">
    <property type="entry name" value="SCO1-SenC"/>
    <property type="match status" value="1"/>
</dbReference>
<keyword evidence="5" id="KW-1185">Reference proteome</keyword>
<dbReference type="InterPro" id="IPR036249">
    <property type="entry name" value="Thioredoxin-like_sf"/>
</dbReference>
<evidence type="ECO:0000313" key="5">
    <source>
        <dbReference type="Proteomes" id="UP001387364"/>
    </source>
</evidence>
<dbReference type="Gene3D" id="3.40.30.10">
    <property type="entry name" value="Glutaredoxin"/>
    <property type="match status" value="1"/>
</dbReference>
<sequence length="195" mass="22286">MKLYRSIILIIVTSLVFITGCSNSDFQGNMDVKLQDFTHVNQDNKEVGLEDLKGTVWIANLIFTNCTTVCPPMTKNMSELQKMLSDKGIKDYRIVSFSVDPKNDTPEKLKQYISYYDADESNWDLLTGYDADYIKTFAEKNFQTLAIPEPNSDQIMHGTSFYLVDKEGTVVKSYNGNEDVPFDEIVLDMEQLIEE</sequence>
<feature type="domain" description="Thioredoxin" evidence="3">
    <location>
        <begin position="28"/>
        <end position="194"/>
    </location>
</feature>
<dbReference type="PROSITE" id="PS51352">
    <property type="entry name" value="THIOREDOXIN_2"/>
    <property type="match status" value="1"/>
</dbReference>
<reference evidence="4 5" key="1">
    <citation type="submission" date="2024-02" db="EMBL/GenBank/DDBJ databases">
        <title>Seven novel Bacillus-like species.</title>
        <authorList>
            <person name="Liu G."/>
        </authorList>
    </citation>
    <scope>NUCLEOTIDE SEQUENCE [LARGE SCALE GENOMIC DNA]</scope>
    <source>
        <strain evidence="4 5">FJAT-52991</strain>
    </source>
</reference>
<organism evidence="4 5">
    <name type="scientific">Bacillus kandeliae</name>
    <dbReference type="NCBI Taxonomy" id="3129297"/>
    <lineage>
        <taxon>Bacteria</taxon>
        <taxon>Bacillati</taxon>
        <taxon>Bacillota</taxon>
        <taxon>Bacilli</taxon>
        <taxon>Bacillales</taxon>
        <taxon>Bacillaceae</taxon>
        <taxon>Bacillus</taxon>
    </lineage>
</organism>
<dbReference type="PANTHER" id="PTHR12151">
    <property type="entry name" value="ELECTRON TRANSPORT PROTIN SCO1/SENC FAMILY MEMBER"/>
    <property type="match status" value="1"/>
</dbReference>
<comment type="similarity">
    <text evidence="1">Belongs to the SCO1/2 family.</text>
</comment>
<dbReference type="InterPro" id="IPR013766">
    <property type="entry name" value="Thioredoxin_domain"/>
</dbReference>
<dbReference type="EMBL" id="CP147404">
    <property type="protein sequence ID" value="WXB94460.1"/>
    <property type="molecule type" value="Genomic_DNA"/>
</dbReference>
<dbReference type="Proteomes" id="UP001387364">
    <property type="component" value="Chromosome"/>
</dbReference>
<dbReference type="CDD" id="cd02968">
    <property type="entry name" value="SCO"/>
    <property type="match status" value="1"/>
</dbReference>
<dbReference type="SUPFAM" id="SSF52833">
    <property type="entry name" value="Thioredoxin-like"/>
    <property type="match status" value="1"/>
</dbReference>
<evidence type="ECO:0000259" key="3">
    <source>
        <dbReference type="PROSITE" id="PS51352"/>
    </source>
</evidence>
<dbReference type="RefSeq" id="WP_338754184.1">
    <property type="nucleotide sequence ID" value="NZ_CP147404.1"/>
</dbReference>
<evidence type="ECO:0000256" key="1">
    <source>
        <dbReference type="ARBA" id="ARBA00010996"/>
    </source>
</evidence>
<protein>
    <submittedName>
        <fullName evidence="4">SCO family protein</fullName>
    </submittedName>
</protein>
<keyword evidence="2" id="KW-0186">Copper</keyword>
<dbReference type="PANTHER" id="PTHR12151:SF25">
    <property type="entry name" value="LINALOOL DEHYDRATASE_ISOMERASE DOMAIN-CONTAINING PROTEIN"/>
    <property type="match status" value="1"/>
</dbReference>